<dbReference type="SUPFAM" id="SSF53901">
    <property type="entry name" value="Thiolase-like"/>
    <property type="match status" value="1"/>
</dbReference>
<dbReference type="GO" id="GO:0004312">
    <property type="term" value="F:fatty acid synthase activity"/>
    <property type="evidence" value="ECO:0007669"/>
    <property type="project" value="TreeGrafter"/>
</dbReference>
<dbReference type="EC" id="3.1.2.14" evidence="1"/>
<dbReference type="PANTHER" id="PTHR43775:SF7">
    <property type="entry name" value="FATTY ACID SYNTHASE"/>
    <property type="match status" value="1"/>
</dbReference>
<evidence type="ECO:0000259" key="10">
    <source>
        <dbReference type="SMART" id="SM00825"/>
    </source>
</evidence>
<dbReference type="InterPro" id="IPR001031">
    <property type="entry name" value="Thioesterase"/>
</dbReference>
<evidence type="ECO:0000256" key="5">
    <source>
        <dbReference type="ARBA" id="ARBA00022857"/>
    </source>
</evidence>
<keyword evidence="7" id="KW-0443">Lipid metabolism</keyword>
<feature type="domain" description="Ketosynthase family 3 (KS3)" evidence="10">
    <location>
        <begin position="14"/>
        <end position="275"/>
    </location>
</feature>
<evidence type="ECO:0000256" key="9">
    <source>
        <dbReference type="ARBA" id="ARBA00023268"/>
    </source>
</evidence>
<evidence type="ECO:0000256" key="6">
    <source>
        <dbReference type="ARBA" id="ARBA00023002"/>
    </source>
</evidence>
<keyword evidence="9" id="KW-0511">Multifunctional enzyme</keyword>
<dbReference type="GO" id="GO:0006633">
    <property type="term" value="P:fatty acid biosynthetic process"/>
    <property type="evidence" value="ECO:0007669"/>
    <property type="project" value="UniProtKB-KW"/>
</dbReference>
<dbReference type="Pfam" id="PF00109">
    <property type="entry name" value="ketoacyl-synt"/>
    <property type="match status" value="1"/>
</dbReference>
<keyword evidence="2" id="KW-0596">Phosphopantetheine</keyword>
<keyword evidence="4" id="KW-0276">Fatty acid metabolism</keyword>
<dbReference type="Pfam" id="PF00975">
    <property type="entry name" value="Thioesterase"/>
    <property type="match status" value="1"/>
</dbReference>
<evidence type="ECO:0000256" key="1">
    <source>
        <dbReference type="ARBA" id="ARBA00012480"/>
    </source>
</evidence>
<dbReference type="GO" id="GO:0016297">
    <property type="term" value="F:fatty acyl-[ACP] hydrolase activity"/>
    <property type="evidence" value="ECO:0007669"/>
    <property type="project" value="UniProtKB-EC"/>
</dbReference>
<dbReference type="Gene3D" id="3.40.47.10">
    <property type="match status" value="1"/>
</dbReference>
<evidence type="ECO:0000256" key="4">
    <source>
        <dbReference type="ARBA" id="ARBA00022832"/>
    </source>
</evidence>
<sequence length="340" mass="38495">MSSIIDDNIKTNDFVITGVSGRFPEANSIDEFAYNLFNGIDMVTVDDRRWPEGQYGLPTRNGKLKEVDKFDAAFFNVHPKQAHNMDPQLRLLLEVTYESHVQMLKDLAQRLPITVFGLQSTSDVPTTSIEDIAAYYIKKIIETQPTGPYLIGGYSFGACITVEIALQLPTIAHLLLLDGSHSYIATHTKQYRTKFNESNHFQAAVLYAFLQQYIPNLDQKKILLELANLSTYNERLQHTAQLLDQTVHIGKDSIILIAKQFHNKLLFAEKYIPSKKIQCQTTLFRVQTGSEYSERIGDDYGLSTVCQNLPQVLIIPGDHRTFLQGENVQVLANQINTIIL</sequence>
<name>A0A814MII1_9BILA</name>
<dbReference type="GO" id="GO:0016491">
    <property type="term" value="F:oxidoreductase activity"/>
    <property type="evidence" value="ECO:0007669"/>
    <property type="project" value="UniProtKB-KW"/>
</dbReference>
<gene>
    <name evidence="11" type="ORF">VCS650_LOCUS18941</name>
</gene>
<keyword evidence="3" id="KW-0444">Lipid biosynthesis</keyword>
<evidence type="ECO:0000256" key="2">
    <source>
        <dbReference type="ARBA" id="ARBA00022450"/>
    </source>
</evidence>
<dbReference type="InterPro" id="IPR014030">
    <property type="entry name" value="Ketoacyl_synth_N"/>
</dbReference>
<dbReference type="SUPFAM" id="SSF53474">
    <property type="entry name" value="alpha/beta-Hydrolases"/>
    <property type="match status" value="1"/>
</dbReference>
<evidence type="ECO:0000256" key="8">
    <source>
        <dbReference type="ARBA" id="ARBA00023160"/>
    </source>
</evidence>
<protein>
    <recommendedName>
        <fullName evidence="1">oleoyl-[acyl-carrier-protein] hydrolase</fullName>
        <ecNumber evidence="1">3.1.2.14</ecNumber>
    </recommendedName>
</protein>
<dbReference type="InterPro" id="IPR020841">
    <property type="entry name" value="PKS_Beta-ketoAc_synthase_dom"/>
</dbReference>
<dbReference type="AlphaFoldDB" id="A0A814MII1"/>
<dbReference type="InterPro" id="IPR016039">
    <property type="entry name" value="Thiolase-like"/>
</dbReference>
<comment type="caution">
    <text evidence="11">The sequence shown here is derived from an EMBL/GenBank/DDBJ whole genome shotgun (WGS) entry which is preliminary data.</text>
</comment>
<evidence type="ECO:0000256" key="7">
    <source>
        <dbReference type="ARBA" id="ARBA00023098"/>
    </source>
</evidence>
<evidence type="ECO:0000256" key="3">
    <source>
        <dbReference type="ARBA" id="ARBA00022516"/>
    </source>
</evidence>
<accession>A0A814MII1</accession>
<evidence type="ECO:0000313" key="12">
    <source>
        <dbReference type="Proteomes" id="UP000663891"/>
    </source>
</evidence>
<keyword evidence="5" id="KW-0521">NADP</keyword>
<dbReference type="Proteomes" id="UP000663891">
    <property type="component" value="Unassembled WGS sequence"/>
</dbReference>
<dbReference type="Gene3D" id="1.10.1470.20">
    <property type="entry name" value="Fatty acid synthase, domain 2"/>
    <property type="match status" value="1"/>
</dbReference>
<evidence type="ECO:0000313" key="11">
    <source>
        <dbReference type="EMBL" id="CAF1079687.1"/>
    </source>
</evidence>
<keyword evidence="6" id="KW-0560">Oxidoreductase</keyword>
<dbReference type="InterPro" id="IPR029058">
    <property type="entry name" value="AB_hydrolase_fold"/>
</dbReference>
<dbReference type="EMBL" id="CAJNON010000185">
    <property type="protein sequence ID" value="CAF1079687.1"/>
    <property type="molecule type" value="Genomic_DNA"/>
</dbReference>
<proteinExistence type="predicted"/>
<dbReference type="PANTHER" id="PTHR43775">
    <property type="entry name" value="FATTY ACID SYNTHASE"/>
    <property type="match status" value="1"/>
</dbReference>
<dbReference type="InterPro" id="IPR050091">
    <property type="entry name" value="PKS_NRPS_Biosynth_Enz"/>
</dbReference>
<dbReference type="OrthoDB" id="329835at2759"/>
<dbReference type="SMART" id="SM00825">
    <property type="entry name" value="PKS_KS"/>
    <property type="match status" value="1"/>
</dbReference>
<organism evidence="11 12">
    <name type="scientific">Adineta steineri</name>
    <dbReference type="NCBI Taxonomy" id="433720"/>
    <lineage>
        <taxon>Eukaryota</taxon>
        <taxon>Metazoa</taxon>
        <taxon>Spiralia</taxon>
        <taxon>Gnathifera</taxon>
        <taxon>Rotifera</taxon>
        <taxon>Eurotatoria</taxon>
        <taxon>Bdelloidea</taxon>
        <taxon>Adinetida</taxon>
        <taxon>Adinetidae</taxon>
        <taxon>Adineta</taxon>
    </lineage>
</organism>
<keyword evidence="8" id="KW-0275">Fatty acid biosynthesis</keyword>
<reference evidence="11" key="1">
    <citation type="submission" date="2021-02" db="EMBL/GenBank/DDBJ databases">
        <authorList>
            <person name="Nowell W R."/>
        </authorList>
    </citation>
    <scope>NUCLEOTIDE SEQUENCE</scope>
</reference>